<proteinExistence type="inferred from homology"/>
<feature type="transmembrane region" description="Helical" evidence="7">
    <location>
        <begin position="708"/>
        <end position="730"/>
    </location>
</feature>
<evidence type="ECO:0000256" key="6">
    <source>
        <dbReference type="ARBA" id="ARBA00038076"/>
    </source>
</evidence>
<gene>
    <name evidence="9" type="ORF">Y717_35550</name>
</gene>
<feature type="transmembrane region" description="Helical" evidence="7">
    <location>
        <begin position="469"/>
        <end position="493"/>
    </location>
</feature>
<comment type="similarity">
    <text evidence="6">Belongs to the ABC-4 integral membrane protein family.</text>
</comment>
<dbReference type="PANTHER" id="PTHR30572:SF4">
    <property type="entry name" value="ABC TRANSPORTER PERMEASE YTRF"/>
    <property type="match status" value="1"/>
</dbReference>
<evidence type="ECO:0000256" key="4">
    <source>
        <dbReference type="ARBA" id="ARBA00022989"/>
    </source>
</evidence>
<feature type="transmembrane region" description="Helical" evidence="7">
    <location>
        <begin position="342"/>
        <end position="363"/>
    </location>
</feature>
<evidence type="ECO:0000256" key="1">
    <source>
        <dbReference type="ARBA" id="ARBA00004651"/>
    </source>
</evidence>
<keyword evidence="2" id="KW-1003">Cell membrane</keyword>
<comment type="subcellular location">
    <subcellularLocation>
        <location evidence="1">Cell membrane</location>
        <topology evidence="1">Multi-pass membrane protein</topology>
    </subcellularLocation>
</comment>
<dbReference type="EMBL" id="AZSP01000332">
    <property type="protein sequence ID" value="PVE05466.1"/>
    <property type="molecule type" value="Genomic_DNA"/>
</dbReference>
<evidence type="ECO:0000256" key="2">
    <source>
        <dbReference type="ARBA" id="ARBA00022475"/>
    </source>
</evidence>
<dbReference type="GO" id="GO:0005886">
    <property type="term" value="C:plasma membrane"/>
    <property type="evidence" value="ECO:0007669"/>
    <property type="project" value="UniProtKB-SubCell"/>
</dbReference>
<evidence type="ECO:0000313" key="9">
    <source>
        <dbReference type="EMBL" id="PVE05466.1"/>
    </source>
</evidence>
<name>A0A2T7SRG5_9ACTN</name>
<feature type="transmembrane region" description="Helical" evidence="7">
    <location>
        <begin position="798"/>
        <end position="822"/>
    </location>
</feature>
<sequence>MLSVALRTLRSRWTSFVGSFIALSLGVGLIATMGLALAASLDAPERRPERFAGARVVVKGADTLRVPTRIGDRVAKLDSPRPVPPSLARELAALGRSVEDRTFAVRAEGGPAGLVGHPWSTAAFAPYRLDTGRAPRAADEAVVTGDWTAPGRRVRTDRGTLTIVGTVRDLGFERALFYTDDRASQLSPRVDQLVVDADPRAVREKVAGSADAAGVRVLTGPGRKDADADPERDSEALVAVNAMLGTAAGVTGFVSVFVVASTFAFAVAQRRREFGLLRTAGATPGQIRRMVLAEAMVVGVVASAAGCALGARGAPLLAAWLVDGGLAPRWFAIGSYTWPYQLAFWSGLFVALSGAVAASRRAGRTGPVEALRDAAVDTGTMTRGRWFLGAGLLLTGIGLPVHALLTEPGGLLGRKSYTSGPMPLIVACALLAPVLVPPLARLLAWLPARLPGATGLLVRENAAAGVRRTAAVAAPVLVTVALTGSLLGATATIDEAKAHEIRQRTTADFVISGPGREAATEGGAGGSGAGGSGFDAATVERIRRVPGAVVSPTAASAVHVLEDGVALIRSDTRAADPAALAATARLPLAAGRVTDLDDRSIIVTEEWERHTVGESVDIWRADGTRASLRIAAVMRIGTGDNGAYVTPRNAPGAPVDRIEVKLAEGADASAVAAGLRAAAGRSGGQVFTKDAWVAASYPETDGRTRTGFLLVLGIALLYTGISLANTLVMAGSDRVRELAALRLAGATAPQMLRLVAAEALLVVAVGAVLGTLVAGVGLGGLRGALSVLHAGSPLVLPWNALGAAAGACAVLATVSAVIPAALSLRRRPVEFAGTRE</sequence>
<dbReference type="InterPro" id="IPR003838">
    <property type="entry name" value="ABC3_permease_C"/>
</dbReference>
<evidence type="ECO:0000313" key="10">
    <source>
        <dbReference type="Proteomes" id="UP000245992"/>
    </source>
</evidence>
<keyword evidence="10" id="KW-1185">Reference proteome</keyword>
<feature type="transmembrane region" description="Helical" evidence="7">
    <location>
        <begin position="751"/>
        <end position="778"/>
    </location>
</feature>
<feature type="transmembrane region" description="Helical" evidence="7">
    <location>
        <begin position="242"/>
        <end position="268"/>
    </location>
</feature>
<feature type="transmembrane region" description="Helical" evidence="7">
    <location>
        <begin position="295"/>
        <end position="322"/>
    </location>
</feature>
<keyword evidence="3 7" id="KW-0812">Transmembrane</keyword>
<feature type="domain" description="ABC3 transporter permease C-terminal" evidence="8">
    <location>
        <begin position="247"/>
        <end position="366"/>
    </location>
</feature>
<evidence type="ECO:0000259" key="8">
    <source>
        <dbReference type="Pfam" id="PF02687"/>
    </source>
</evidence>
<dbReference type="OrthoDB" id="3223244at2"/>
<dbReference type="STRING" id="1440053.GCA_000718095_06104"/>
<keyword evidence="5 7" id="KW-0472">Membrane</keyword>
<protein>
    <submittedName>
        <fullName evidence="9">ABC transporter permease</fullName>
    </submittedName>
</protein>
<feature type="transmembrane region" description="Helical" evidence="7">
    <location>
        <begin position="424"/>
        <end position="448"/>
    </location>
</feature>
<dbReference type="RefSeq" id="WP_030355038.1">
    <property type="nucleotide sequence ID" value="NZ_AZSP01000332.1"/>
</dbReference>
<dbReference type="InterPro" id="IPR050250">
    <property type="entry name" value="Macrolide_Exporter_MacB"/>
</dbReference>
<organism evidence="9 10">
    <name type="scientific">Streptomyces scopuliridis RB72</name>
    <dbReference type="NCBI Taxonomy" id="1440053"/>
    <lineage>
        <taxon>Bacteria</taxon>
        <taxon>Bacillati</taxon>
        <taxon>Actinomycetota</taxon>
        <taxon>Actinomycetes</taxon>
        <taxon>Kitasatosporales</taxon>
        <taxon>Streptomycetaceae</taxon>
        <taxon>Streptomyces</taxon>
    </lineage>
</organism>
<dbReference type="Pfam" id="PF02687">
    <property type="entry name" value="FtsX"/>
    <property type="match status" value="2"/>
</dbReference>
<keyword evidence="4 7" id="KW-1133">Transmembrane helix</keyword>
<evidence type="ECO:0000256" key="5">
    <source>
        <dbReference type="ARBA" id="ARBA00023136"/>
    </source>
</evidence>
<comment type="caution">
    <text evidence="9">The sequence shown here is derived from an EMBL/GenBank/DDBJ whole genome shotgun (WGS) entry which is preliminary data.</text>
</comment>
<dbReference type="GO" id="GO:0022857">
    <property type="term" value="F:transmembrane transporter activity"/>
    <property type="evidence" value="ECO:0007669"/>
    <property type="project" value="TreeGrafter"/>
</dbReference>
<dbReference type="AlphaFoldDB" id="A0A2T7SRG5"/>
<dbReference type="PANTHER" id="PTHR30572">
    <property type="entry name" value="MEMBRANE COMPONENT OF TRANSPORTER-RELATED"/>
    <property type="match status" value="1"/>
</dbReference>
<feature type="transmembrane region" description="Helical" evidence="7">
    <location>
        <begin position="384"/>
        <end position="404"/>
    </location>
</feature>
<dbReference type="Proteomes" id="UP000245992">
    <property type="component" value="Unassembled WGS sequence"/>
</dbReference>
<feature type="domain" description="ABC3 transporter permease C-terminal" evidence="8">
    <location>
        <begin position="710"/>
        <end position="825"/>
    </location>
</feature>
<accession>A0A2T7SRG5</accession>
<reference evidence="9 10" key="1">
    <citation type="submission" date="2013-12" db="EMBL/GenBank/DDBJ databases">
        <title>Annotated genome of Streptomyces scopuliridis.</title>
        <authorList>
            <person name="Olson J.B."/>
        </authorList>
    </citation>
    <scope>NUCLEOTIDE SEQUENCE [LARGE SCALE GENOMIC DNA]</scope>
    <source>
        <strain evidence="9 10">RB72</strain>
    </source>
</reference>
<evidence type="ECO:0000256" key="7">
    <source>
        <dbReference type="SAM" id="Phobius"/>
    </source>
</evidence>
<evidence type="ECO:0000256" key="3">
    <source>
        <dbReference type="ARBA" id="ARBA00022692"/>
    </source>
</evidence>